<dbReference type="SUPFAM" id="SSF52833">
    <property type="entry name" value="Thioredoxin-like"/>
    <property type="match status" value="1"/>
</dbReference>
<gene>
    <name evidence="2" type="ORF">FA15DRAFT_671854</name>
</gene>
<dbReference type="Gene3D" id="3.40.30.10">
    <property type="entry name" value="Glutaredoxin"/>
    <property type="match status" value="1"/>
</dbReference>
<dbReference type="InterPro" id="IPR054416">
    <property type="entry name" value="GST_UstS-like_C"/>
</dbReference>
<proteinExistence type="predicted"/>
<dbReference type="EMBL" id="ML210249">
    <property type="protein sequence ID" value="TFK22113.1"/>
    <property type="molecule type" value="Genomic_DNA"/>
</dbReference>
<name>A0A5C3KQN8_COPMA</name>
<keyword evidence="3" id="KW-1185">Reference proteome</keyword>
<dbReference type="Proteomes" id="UP000307440">
    <property type="component" value="Unassembled WGS sequence"/>
</dbReference>
<dbReference type="Gene3D" id="1.20.1050.10">
    <property type="match status" value="1"/>
</dbReference>
<evidence type="ECO:0000313" key="3">
    <source>
        <dbReference type="Proteomes" id="UP000307440"/>
    </source>
</evidence>
<dbReference type="SUPFAM" id="SSF47616">
    <property type="entry name" value="GST C-terminal domain-like"/>
    <property type="match status" value="1"/>
</dbReference>
<dbReference type="Pfam" id="PF22041">
    <property type="entry name" value="GST_C_7"/>
    <property type="match status" value="1"/>
</dbReference>
<dbReference type="STRING" id="230819.A0A5C3KQN8"/>
<dbReference type="InterPro" id="IPR036249">
    <property type="entry name" value="Thioredoxin-like_sf"/>
</dbReference>
<dbReference type="PROSITE" id="PS50404">
    <property type="entry name" value="GST_NTER"/>
    <property type="match status" value="1"/>
</dbReference>
<sequence length="260" mass="29508">MITFYDFLCPPPQVTKSGNTWKTRLTLNYKGLPYKTENIEYAEIADLYKKHGIPPAIVFPNGHAHYTLPVIKDDSSGKDVFVVDSLEIAKYLDKTYPNTPRLIPDVEDAEAQIKAFENQMNGTFVSVMPVMFKASLSSITERSQEFFKAARVRDMNFIFPHKPVSSWDDIQFTPEEVQAAWASLEKPLDALSNRFGGKETFHWALGDQITSADLILAGLLLCVKAVNGEDSPQWQSIMTWSNGKWKTFLDKLEPYQSQEN</sequence>
<dbReference type="OrthoDB" id="4951845at2759"/>
<evidence type="ECO:0000259" key="1">
    <source>
        <dbReference type="PROSITE" id="PS50404"/>
    </source>
</evidence>
<reference evidence="2 3" key="1">
    <citation type="journal article" date="2019" name="Nat. Ecol. Evol.">
        <title>Megaphylogeny resolves global patterns of mushroom evolution.</title>
        <authorList>
            <person name="Varga T."/>
            <person name="Krizsan K."/>
            <person name="Foldi C."/>
            <person name="Dima B."/>
            <person name="Sanchez-Garcia M."/>
            <person name="Sanchez-Ramirez S."/>
            <person name="Szollosi G.J."/>
            <person name="Szarkandi J.G."/>
            <person name="Papp V."/>
            <person name="Albert L."/>
            <person name="Andreopoulos W."/>
            <person name="Angelini C."/>
            <person name="Antonin V."/>
            <person name="Barry K.W."/>
            <person name="Bougher N.L."/>
            <person name="Buchanan P."/>
            <person name="Buyck B."/>
            <person name="Bense V."/>
            <person name="Catcheside P."/>
            <person name="Chovatia M."/>
            <person name="Cooper J."/>
            <person name="Damon W."/>
            <person name="Desjardin D."/>
            <person name="Finy P."/>
            <person name="Geml J."/>
            <person name="Haridas S."/>
            <person name="Hughes K."/>
            <person name="Justo A."/>
            <person name="Karasinski D."/>
            <person name="Kautmanova I."/>
            <person name="Kiss B."/>
            <person name="Kocsube S."/>
            <person name="Kotiranta H."/>
            <person name="LaButti K.M."/>
            <person name="Lechner B.E."/>
            <person name="Liimatainen K."/>
            <person name="Lipzen A."/>
            <person name="Lukacs Z."/>
            <person name="Mihaltcheva S."/>
            <person name="Morgado L.N."/>
            <person name="Niskanen T."/>
            <person name="Noordeloos M.E."/>
            <person name="Ohm R.A."/>
            <person name="Ortiz-Santana B."/>
            <person name="Ovrebo C."/>
            <person name="Racz N."/>
            <person name="Riley R."/>
            <person name="Savchenko A."/>
            <person name="Shiryaev A."/>
            <person name="Soop K."/>
            <person name="Spirin V."/>
            <person name="Szebenyi C."/>
            <person name="Tomsovsky M."/>
            <person name="Tulloss R.E."/>
            <person name="Uehling J."/>
            <person name="Grigoriev I.V."/>
            <person name="Vagvolgyi C."/>
            <person name="Papp T."/>
            <person name="Martin F.M."/>
            <person name="Miettinen O."/>
            <person name="Hibbett D.S."/>
            <person name="Nagy L.G."/>
        </authorList>
    </citation>
    <scope>NUCLEOTIDE SEQUENCE [LARGE SCALE GENOMIC DNA]</scope>
    <source>
        <strain evidence="2 3">CBS 121175</strain>
    </source>
</reference>
<feature type="domain" description="GST N-terminal" evidence="1">
    <location>
        <begin position="17"/>
        <end position="100"/>
    </location>
</feature>
<accession>A0A5C3KQN8</accession>
<evidence type="ECO:0000313" key="2">
    <source>
        <dbReference type="EMBL" id="TFK22113.1"/>
    </source>
</evidence>
<protein>
    <recommendedName>
        <fullName evidence="1">GST N-terminal domain-containing protein</fullName>
    </recommendedName>
</protein>
<organism evidence="2 3">
    <name type="scientific">Coprinopsis marcescibilis</name>
    <name type="common">Agaric fungus</name>
    <name type="synonym">Psathyrella marcescibilis</name>
    <dbReference type="NCBI Taxonomy" id="230819"/>
    <lineage>
        <taxon>Eukaryota</taxon>
        <taxon>Fungi</taxon>
        <taxon>Dikarya</taxon>
        <taxon>Basidiomycota</taxon>
        <taxon>Agaricomycotina</taxon>
        <taxon>Agaricomycetes</taxon>
        <taxon>Agaricomycetidae</taxon>
        <taxon>Agaricales</taxon>
        <taxon>Agaricineae</taxon>
        <taxon>Psathyrellaceae</taxon>
        <taxon>Coprinopsis</taxon>
    </lineage>
</organism>
<dbReference type="InterPro" id="IPR004045">
    <property type="entry name" value="Glutathione_S-Trfase_N"/>
</dbReference>
<dbReference type="InterPro" id="IPR036282">
    <property type="entry name" value="Glutathione-S-Trfase_C_sf"/>
</dbReference>
<dbReference type="AlphaFoldDB" id="A0A5C3KQN8"/>
<dbReference type="Pfam" id="PF13417">
    <property type="entry name" value="GST_N_3"/>
    <property type="match status" value="1"/>
</dbReference>